<feature type="transmembrane region" description="Helical" evidence="1">
    <location>
        <begin position="91"/>
        <end position="121"/>
    </location>
</feature>
<dbReference type="SUPFAM" id="SSF56112">
    <property type="entry name" value="Protein kinase-like (PK-like)"/>
    <property type="match status" value="1"/>
</dbReference>
<dbReference type="EMBL" id="RWGW01000011">
    <property type="protein sequence ID" value="RSK31932.1"/>
    <property type="molecule type" value="Genomic_DNA"/>
</dbReference>
<gene>
    <name evidence="3" type="ORF">EJA12_08075</name>
</gene>
<dbReference type="InterPro" id="IPR051678">
    <property type="entry name" value="AGP_Transferase"/>
</dbReference>
<reference evidence="3 4" key="1">
    <citation type="submission" date="2018-12" db="EMBL/GenBank/DDBJ databases">
        <title>Comparitive functional genomics of dry heat resistant strains isolated from the viking spacecraft.</title>
        <authorList>
            <person name="Seuylemezian A."/>
            <person name="Vaishampayan P."/>
        </authorList>
    </citation>
    <scope>NUCLEOTIDE SEQUENCE [LARGE SCALE GENOMIC DNA]</scope>
    <source>
        <strain evidence="3 4">M6-11</strain>
    </source>
</reference>
<keyword evidence="1" id="KW-0472">Membrane</keyword>
<evidence type="ECO:0000256" key="1">
    <source>
        <dbReference type="SAM" id="Phobius"/>
    </source>
</evidence>
<protein>
    <submittedName>
        <fullName evidence="3">Aminoglycoside phosphotransferase family protein</fullName>
    </submittedName>
</protein>
<dbReference type="PANTHER" id="PTHR21310">
    <property type="entry name" value="AMINOGLYCOSIDE PHOSPHOTRANSFERASE-RELATED-RELATED"/>
    <property type="match status" value="1"/>
</dbReference>
<keyword evidence="1" id="KW-0812">Transmembrane</keyword>
<dbReference type="Gene3D" id="3.90.1200.10">
    <property type="match status" value="1"/>
</dbReference>
<dbReference type="InterPro" id="IPR011009">
    <property type="entry name" value="Kinase-like_dom_sf"/>
</dbReference>
<proteinExistence type="predicted"/>
<evidence type="ECO:0000313" key="4">
    <source>
        <dbReference type="Proteomes" id="UP000272481"/>
    </source>
</evidence>
<feature type="transmembrane region" description="Helical" evidence="1">
    <location>
        <begin position="65"/>
        <end position="84"/>
    </location>
</feature>
<keyword evidence="4" id="KW-1185">Reference proteome</keyword>
<feature type="domain" description="Aminoglycoside phosphotransferase" evidence="2">
    <location>
        <begin position="152"/>
        <end position="346"/>
    </location>
</feature>
<keyword evidence="1" id="KW-1133">Transmembrane helix</keyword>
<feature type="transmembrane region" description="Helical" evidence="1">
    <location>
        <begin position="12"/>
        <end position="31"/>
    </location>
</feature>
<evidence type="ECO:0000313" key="3">
    <source>
        <dbReference type="EMBL" id="RSK31932.1"/>
    </source>
</evidence>
<name>A0ABX9ZDJ6_9BACL</name>
<evidence type="ECO:0000259" key="2">
    <source>
        <dbReference type="Pfam" id="PF01636"/>
    </source>
</evidence>
<accession>A0ABX9ZDJ6</accession>
<sequence length="408" mass="45536">MAMASMARPIRNYLPGLLVLAGGLYTVYYYYMYWIRVYGALCIPGYGDPIKVEVTRGIWIRLDAILFPTVFGVILALLGVMLIWKKKFGAAVVALVLSATVINWPAFFLIAGGALLGLVFWRKTLLPTIDLPDETMEWIDAVAGLSVLKSFRRLPSGRLAYSFRNEGGEHVVIKETESPEAAEREAQALSATTDRDLPAPKAIATDGPFLLMTQLDGFPFLQPLDFEAWIEEIAGILSTTHQARMPDRQAHPRPAEPVIPGWAFDRANWERAARIFREETADAAPVMIHGDFEPANVLFRDGRATGLTGWGHAGCGPAQLDVGRMRVALELIHGGNVADTFLGMYKNAAKNRGFTYCRYWDLLAVYGWLEQDPGSIASHWRRFGITTLSEDEVRRRLERFVKTLADKE</sequence>
<dbReference type="InterPro" id="IPR002575">
    <property type="entry name" value="Aminoglycoside_PTrfase"/>
</dbReference>
<dbReference type="Proteomes" id="UP000272481">
    <property type="component" value="Unassembled WGS sequence"/>
</dbReference>
<comment type="caution">
    <text evidence="3">The sequence shown here is derived from an EMBL/GenBank/DDBJ whole genome shotgun (WGS) entry which is preliminary data.</text>
</comment>
<dbReference type="Pfam" id="PF01636">
    <property type="entry name" value="APH"/>
    <property type="match status" value="1"/>
</dbReference>
<organism evidence="3 4">
    <name type="scientific">Bhargavaea beijingensis</name>
    <dbReference type="NCBI Taxonomy" id="426756"/>
    <lineage>
        <taxon>Bacteria</taxon>
        <taxon>Bacillati</taxon>
        <taxon>Bacillota</taxon>
        <taxon>Bacilli</taxon>
        <taxon>Bacillales</taxon>
        <taxon>Caryophanaceae</taxon>
        <taxon>Bhargavaea</taxon>
    </lineage>
</organism>